<proteinExistence type="predicted"/>
<reference evidence="1 2" key="1">
    <citation type="submission" date="2019-10" db="EMBL/GenBank/DDBJ databases">
        <title>Whole genome shotgun sequence of Acrocarpospora macrocephala NBRC 16266.</title>
        <authorList>
            <person name="Ichikawa N."/>
            <person name="Kimura A."/>
            <person name="Kitahashi Y."/>
            <person name="Komaki H."/>
            <person name="Oguchi A."/>
        </authorList>
    </citation>
    <scope>NUCLEOTIDE SEQUENCE [LARGE SCALE GENOMIC DNA]</scope>
    <source>
        <strain evidence="1 2">NBRC 16266</strain>
    </source>
</reference>
<evidence type="ECO:0000313" key="2">
    <source>
        <dbReference type="Proteomes" id="UP000331127"/>
    </source>
</evidence>
<comment type="caution">
    <text evidence="1">The sequence shown here is derived from an EMBL/GenBank/DDBJ whole genome shotgun (WGS) entry which is preliminary data.</text>
</comment>
<name>A0A5M3WT05_9ACTN</name>
<evidence type="ECO:0000313" key="1">
    <source>
        <dbReference type="EMBL" id="GES11219.1"/>
    </source>
</evidence>
<dbReference type="Proteomes" id="UP000331127">
    <property type="component" value="Unassembled WGS sequence"/>
</dbReference>
<accession>A0A5M3WT05</accession>
<dbReference type="EMBL" id="BLAE01000027">
    <property type="protein sequence ID" value="GES11219.1"/>
    <property type="molecule type" value="Genomic_DNA"/>
</dbReference>
<dbReference type="AlphaFoldDB" id="A0A5M3WT05"/>
<protein>
    <submittedName>
        <fullName evidence="1">Uncharacterized protein</fullName>
    </submittedName>
</protein>
<gene>
    <name evidence="1" type="ORF">Amac_048160</name>
</gene>
<keyword evidence="2" id="KW-1185">Reference proteome</keyword>
<organism evidence="1 2">
    <name type="scientific">Acrocarpospora macrocephala</name>
    <dbReference type="NCBI Taxonomy" id="150177"/>
    <lineage>
        <taxon>Bacteria</taxon>
        <taxon>Bacillati</taxon>
        <taxon>Actinomycetota</taxon>
        <taxon>Actinomycetes</taxon>
        <taxon>Streptosporangiales</taxon>
        <taxon>Streptosporangiaceae</taxon>
        <taxon>Acrocarpospora</taxon>
    </lineage>
</organism>
<sequence>MPSRGLQGCSNALVVRFAEVAGILPPTHPYLLPGLRPAPPTLRGLRPELHSLLDRWFSNPPSPFFPSGPAHPDIPVVARMKRQHPGGAVTGG</sequence>